<dbReference type="AlphaFoldDB" id="A0A9Q1FMG0"/>
<accession>A0A9Q1FMG0</accession>
<feature type="region of interest" description="Disordered" evidence="1">
    <location>
        <begin position="44"/>
        <end position="72"/>
    </location>
</feature>
<reference evidence="2" key="1">
    <citation type="journal article" date="2023" name="Science">
        <title>Genome structures resolve the early diversification of teleost fishes.</title>
        <authorList>
            <person name="Parey E."/>
            <person name="Louis A."/>
            <person name="Montfort J."/>
            <person name="Bouchez O."/>
            <person name="Roques C."/>
            <person name="Iampietro C."/>
            <person name="Lluch J."/>
            <person name="Castinel A."/>
            <person name="Donnadieu C."/>
            <person name="Desvignes T."/>
            <person name="Floi Bucao C."/>
            <person name="Jouanno E."/>
            <person name="Wen M."/>
            <person name="Mejri S."/>
            <person name="Dirks R."/>
            <person name="Jansen H."/>
            <person name="Henkel C."/>
            <person name="Chen W.J."/>
            <person name="Zahm M."/>
            <person name="Cabau C."/>
            <person name="Klopp C."/>
            <person name="Thompson A.W."/>
            <person name="Robinson-Rechavi M."/>
            <person name="Braasch I."/>
            <person name="Lecointre G."/>
            <person name="Bobe J."/>
            <person name="Postlethwait J.H."/>
            <person name="Berthelot C."/>
            <person name="Roest Crollius H."/>
            <person name="Guiguen Y."/>
        </authorList>
    </citation>
    <scope>NUCLEOTIDE SEQUENCE</scope>
    <source>
        <strain evidence="2">WJC10195</strain>
    </source>
</reference>
<evidence type="ECO:0000313" key="2">
    <source>
        <dbReference type="EMBL" id="KAJ8361556.1"/>
    </source>
</evidence>
<evidence type="ECO:0000256" key="1">
    <source>
        <dbReference type="SAM" id="MobiDB-lite"/>
    </source>
</evidence>
<evidence type="ECO:0000313" key="3">
    <source>
        <dbReference type="Proteomes" id="UP001152622"/>
    </source>
</evidence>
<dbReference type="Proteomes" id="UP001152622">
    <property type="component" value="Chromosome 5"/>
</dbReference>
<organism evidence="2 3">
    <name type="scientific">Synaphobranchus kaupii</name>
    <name type="common">Kaup's arrowtooth eel</name>
    <dbReference type="NCBI Taxonomy" id="118154"/>
    <lineage>
        <taxon>Eukaryota</taxon>
        <taxon>Metazoa</taxon>
        <taxon>Chordata</taxon>
        <taxon>Craniata</taxon>
        <taxon>Vertebrata</taxon>
        <taxon>Euteleostomi</taxon>
        <taxon>Actinopterygii</taxon>
        <taxon>Neopterygii</taxon>
        <taxon>Teleostei</taxon>
        <taxon>Anguilliformes</taxon>
        <taxon>Synaphobranchidae</taxon>
        <taxon>Synaphobranchus</taxon>
    </lineage>
</organism>
<protein>
    <submittedName>
        <fullName evidence="2">Uncharacterized protein</fullName>
    </submittedName>
</protein>
<dbReference type="OrthoDB" id="10035564at2759"/>
<gene>
    <name evidence="2" type="ORF">SKAU_G00180810</name>
</gene>
<sequence length="206" mass="22841">MLPSYLSVLCGLQQKTGAYEYGAASADTDPKRIKKCGCKRFEGEHPSTLSPKKKQRNGGMRNSPHCSPKMTRHDPLLIPGNEQIESMDVNVKKYDSTGMFHWCPSKEIEKVILLSKCPGERPTDELNPSVLPCLAGHVVVCIFGDASSALVGLAKLGDAFASEQLPLSRAEAHRVRGSLEYLRREWENPSQFPQGFHLTWYSIKPG</sequence>
<name>A0A9Q1FMG0_SYNKA</name>
<comment type="caution">
    <text evidence="2">The sequence shown here is derived from an EMBL/GenBank/DDBJ whole genome shotgun (WGS) entry which is preliminary data.</text>
</comment>
<keyword evidence="3" id="KW-1185">Reference proteome</keyword>
<proteinExistence type="predicted"/>
<dbReference type="EMBL" id="JAINUF010000005">
    <property type="protein sequence ID" value="KAJ8361556.1"/>
    <property type="molecule type" value="Genomic_DNA"/>
</dbReference>